<feature type="domain" description="Late embryogenesis abundant protein LEA-2 subgroup" evidence="7">
    <location>
        <begin position="130"/>
        <end position="227"/>
    </location>
</feature>
<evidence type="ECO:0000256" key="3">
    <source>
        <dbReference type="ARBA" id="ARBA00022989"/>
    </source>
</evidence>
<sequence>MGDLQQRVHPVLQMEANNKKTSPAPAKTQHLPTQRPAREKTQQQQLPIQRPLPPPPLMVRNNKKRNLCCRIFCWGLSLLIIALIALAVAVAVIYFVFHPKLPQYEVNSLRVSNLGINLDLSLSALFEVEITARNPNKKIGIYYEKGGRLQVWYTKTKLCEGPIPKFYQGHRNVTRLDVDLTGRVQFGNTVLSALQQQQQTGRVPLDLKVDAPVSVKLGKLKMKKVRILGNCKIVVDSLSKNNRINIKASDCKFRLKL</sequence>
<protein>
    <submittedName>
        <fullName evidence="9">NDR1/HIN1-like protein 6</fullName>
    </submittedName>
</protein>
<evidence type="ECO:0000313" key="8">
    <source>
        <dbReference type="Proteomes" id="UP000504610"/>
    </source>
</evidence>
<feature type="region of interest" description="Disordered" evidence="5">
    <location>
        <begin position="1"/>
        <end position="56"/>
    </location>
</feature>
<reference evidence="8" key="1">
    <citation type="journal article" date="2019" name="Database">
        <title>The radish genome database (RadishGD): an integrated information resource for radish genomics.</title>
        <authorList>
            <person name="Yu H.J."/>
            <person name="Baek S."/>
            <person name="Lee Y.J."/>
            <person name="Cho A."/>
            <person name="Mun J.H."/>
        </authorList>
    </citation>
    <scope>NUCLEOTIDE SEQUENCE [LARGE SCALE GENOMIC DNA]</scope>
    <source>
        <strain evidence="8">cv. WK10039</strain>
    </source>
</reference>
<dbReference type="GO" id="GO:0005886">
    <property type="term" value="C:plasma membrane"/>
    <property type="evidence" value="ECO:0007669"/>
    <property type="project" value="TreeGrafter"/>
</dbReference>
<keyword evidence="3 6" id="KW-1133">Transmembrane helix</keyword>
<keyword evidence="2 6" id="KW-0812">Transmembrane</keyword>
<dbReference type="RefSeq" id="XP_018454898.1">
    <property type="nucleotide sequence ID" value="XM_018599396.2"/>
</dbReference>
<dbReference type="InterPro" id="IPR044839">
    <property type="entry name" value="NDR1-like"/>
</dbReference>
<dbReference type="Pfam" id="PF03168">
    <property type="entry name" value="LEA_2"/>
    <property type="match status" value="1"/>
</dbReference>
<dbReference type="OrthoDB" id="1917746at2759"/>
<comment type="subcellular location">
    <subcellularLocation>
        <location evidence="1">Membrane</location>
        <topology evidence="1">Single-pass membrane protein</topology>
    </subcellularLocation>
</comment>
<dbReference type="GO" id="GO:0098542">
    <property type="term" value="P:defense response to other organism"/>
    <property type="evidence" value="ECO:0007669"/>
    <property type="project" value="InterPro"/>
</dbReference>
<evidence type="ECO:0000256" key="1">
    <source>
        <dbReference type="ARBA" id="ARBA00004167"/>
    </source>
</evidence>
<gene>
    <name evidence="9" type="primary">LOC108826026</name>
</gene>
<evidence type="ECO:0000313" key="9">
    <source>
        <dbReference type="RefSeq" id="XP_018454898.1"/>
    </source>
</evidence>
<evidence type="ECO:0000259" key="7">
    <source>
        <dbReference type="Pfam" id="PF03168"/>
    </source>
</evidence>
<reference evidence="9" key="2">
    <citation type="submission" date="2025-08" db="UniProtKB">
        <authorList>
            <consortium name="RefSeq"/>
        </authorList>
    </citation>
    <scope>IDENTIFICATION</scope>
    <source>
        <tissue evidence="9">Leaf</tissue>
    </source>
</reference>
<feature type="transmembrane region" description="Helical" evidence="6">
    <location>
        <begin position="71"/>
        <end position="97"/>
    </location>
</feature>
<evidence type="ECO:0000256" key="5">
    <source>
        <dbReference type="SAM" id="MobiDB-lite"/>
    </source>
</evidence>
<evidence type="ECO:0000256" key="6">
    <source>
        <dbReference type="SAM" id="Phobius"/>
    </source>
</evidence>
<dbReference type="Proteomes" id="UP000504610">
    <property type="component" value="Chromosome 9"/>
</dbReference>
<evidence type="ECO:0000256" key="2">
    <source>
        <dbReference type="ARBA" id="ARBA00022692"/>
    </source>
</evidence>
<dbReference type="GeneID" id="108826026"/>
<dbReference type="PANTHER" id="PTHR31234">
    <property type="entry name" value="LATE EMBRYOGENESIS ABUNDANT (LEA) HYDROXYPROLINE-RICH GLYCOPROTEIN FAMILY"/>
    <property type="match status" value="1"/>
</dbReference>
<proteinExistence type="predicted"/>
<dbReference type="InterPro" id="IPR004864">
    <property type="entry name" value="LEA_2"/>
</dbReference>
<keyword evidence="8" id="KW-1185">Reference proteome</keyword>
<evidence type="ECO:0000256" key="4">
    <source>
        <dbReference type="ARBA" id="ARBA00023136"/>
    </source>
</evidence>
<keyword evidence="4 6" id="KW-0472">Membrane</keyword>
<accession>A0A6J0L4V5</accession>
<dbReference type="KEGG" id="rsz:108826026"/>
<name>A0A6J0L4V5_RAPSA</name>
<dbReference type="AlphaFoldDB" id="A0A6J0L4V5"/>
<organism evidence="8 9">
    <name type="scientific">Raphanus sativus</name>
    <name type="common">Radish</name>
    <name type="synonym">Raphanus raphanistrum var. sativus</name>
    <dbReference type="NCBI Taxonomy" id="3726"/>
    <lineage>
        <taxon>Eukaryota</taxon>
        <taxon>Viridiplantae</taxon>
        <taxon>Streptophyta</taxon>
        <taxon>Embryophyta</taxon>
        <taxon>Tracheophyta</taxon>
        <taxon>Spermatophyta</taxon>
        <taxon>Magnoliopsida</taxon>
        <taxon>eudicotyledons</taxon>
        <taxon>Gunneridae</taxon>
        <taxon>Pentapetalae</taxon>
        <taxon>rosids</taxon>
        <taxon>malvids</taxon>
        <taxon>Brassicales</taxon>
        <taxon>Brassicaceae</taxon>
        <taxon>Brassiceae</taxon>
        <taxon>Raphanus</taxon>
    </lineage>
</organism>
<dbReference type="PANTHER" id="PTHR31234:SF72">
    <property type="entry name" value="NDR1_HIN1-LIKE PROTEIN 6"/>
    <property type="match status" value="1"/>
</dbReference>